<evidence type="ECO:0000256" key="5">
    <source>
        <dbReference type="SAM" id="MobiDB-lite"/>
    </source>
</evidence>
<dbReference type="OrthoDB" id="5288149at2"/>
<evidence type="ECO:0000256" key="3">
    <source>
        <dbReference type="ARBA" id="ARBA00022989"/>
    </source>
</evidence>
<proteinExistence type="predicted"/>
<evidence type="ECO:0000256" key="2">
    <source>
        <dbReference type="ARBA" id="ARBA00022692"/>
    </source>
</evidence>
<evidence type="ECO:0000256" key="4">
    <source>
        <dbReference type="ARBA" id="ARBA00023136"/>
    </source>
</evidence>
<comment type="caution">
    <text evidence="7">The sequence shown here is derived from an EMBL/GenBank/DDBJ whole genome shotgun (WGS) entry which is preliminary data.</text>
</comment>
<evidence type="ECO:0000256" key="1">
    <source>
        <dbReference type="ARBA" id="ARBA00004167"/>
    </source>
</evidence>
<protein>
    <recommendedName>
        <fullName evidence="6">Translocation and assembly module TamB C-terminal domain-containing protein</fullName>
    </recommendedName>
</protein>
<keyword evidence="2" id="KW-0812">Transmembrane</keyword>
<dbReference type="RefSeq" id="WP_155452484.1">
    <property type="nucleotide sequence ID" value="NZ_WNKX01000002.1"/>
</dbReference>
<keyword evidence="8" id="KW-1185">Reference proteome</keyword>
<evidence type="ECO:0000313" key="7">
    <source>
        <dbReference type="EMBL" id="MTW09492.1"/>
    </source>
</evidence>
<feature type="domain" description="Translocation and assembly module TamB C-terminal" evidence="6">
    <location>
        <begin position="1174"/>
        <end position="1510"/>
    </location>
</feature>
<feature type="region of interest" description="Disordered" evidence="5">
    <location>
        <begin position="1"/>
        <end position="27"/>
    </location>
</feature>
<dbReference type="GO" id="GO:0009306">
    <property type="term" value="P:protein secretion"/>
    <property type="evidence" value="ECO:0007669"/>
    <property type="project" value="InterPro"/>
</dbReference>
<evidence type="ECO:0000313" key="8">
    <source>
        <dbReference type="Proteomes" id="UP000472320"/>
    </source>
</evidence>
<dbReference type="InterPro" id="IPR007452">
    <property type="entry name" value="TamB_C"/>
</dbReference>
<organism evidence="7 8">
    <name type="scientific">Massilia eburnea</name>
    <dbReference type="NCBI Taxonomy" id="1776165"/>
    <lineage>
        <taxon>Bacteria</taxon>
        <taxon>Pseudomonadati</taxon>
        <taxon>Pseudomonadota</taxon>
        <taxon>Betaproteobacteria</taxon>
        <taxon>Burkholderiales</taxon>
        <taxon>Oxalobacteraceae</taxon>
        <taxon>Telluria group</taxon>
        <taxon>Massilia</taxon>
    </lineage>
</organism>
<dbReference type="GO" id="GO:0005886">
    <property type="term" value="C:plasma membrane"/>
    <property type="evidence" value="ECO:0007669"/>
    <property type="project" value="InterPro"/>
</dbReference>
<evidence type="ECO:0000259" key="6">
    <source>
        <dbReference type="Pfam" id="PF04357"/>
    </source>
</evidence>
<keyword evidence="3" id="KW-1133">Transmembrane helix</keyword>
<feature type="region of interest" description="Disordered" evidence="5">
    <location>
        <begin position="774"/>
        <end position="798"/>
    </location>
</feature>
<dbReference type="PANTHER" id="PTHR36985">
    <property type="entry name" value="TRANSLOCATION AND ASSEMBLY MODULE SUBUNIT TAMB"/>
    <property type="match status" value="1"/>
</dbReference>
<gene>
    <name evidence="7" type="ORF">GM658_02670</name>
</gene>
<comment type="subcellular location">
    <subcellularLocation>
        <location evidence="1">Membrane</location>
        <topology evidence="1">Single-pass membrane protein</topology>
    </subcellularLocation>
</comment>
<dbReference type="EMBL" id="WNKX01000002">
    <property type="protein sequence ID" value="MTW09492.1"/>
    <property type="molecule type" value="Genomic_DNA"/>
</dbReference>
<dbReference type="GO" id="GO:0097347">
    <property type="term" value="C:TAM protein secretion complex"/>
    <property type="evidence" value="ECO:0007669"/>
    <property type="project" value="TreeGrafter"/>
</dbReference>
<accession>A0A6L6QAP4</accession>
<name>A0A6L6QAP4_9BURK</name>
<sequence>METPRKPPAPPVPPAPPPPDAPPTPGGRKWLRRTLIGGGVTLAVLGGAVWLLGRETTLQQLVAQIARSSGGQIVVTGISGSLYGRMHIDHVTYRDESSVLTLDNIDINWSPLQYFSEGVAISELHVVKAESRATGPSKPAVMPASISPPFRLRISDGRVNALSIVGQDGSRTELRAIRLQLLGDGQRWQLKDASAETPVGALAANAEISTLRPYKLSATAALAPMPPTPAPDPGLVQRSATRLEILASGDLAQLKLDVKGKSNYANGEGTLMLAPFDGLPLRSLRLQAHDVDPSRFDPAWPKAAVDLALDAAINGDKLSGKLSATNRSAPGPLDQQKLPLHSAAAQLGGTLDHAFLSGMLIDLGEAGRFTGAGALHRLPKDGGIDTATLRLHTDRLDLRGLHSAAIRTAIAGDISAETKGRQHTLRAALGEGKLRLDAHATLQDLLLTVHQARLSAGQGSIAATAQASLKEDKAFKASATVKRFDPAALGDFPSADLNAELQANGKLAPDWRANAELALQPSKLMGQALSGSVKLAADAQHISGIDARLAFARNNASAKGAFGAASDKLEWQLDAAQLSALNPQLQGSATASGILSGGYKDPRTSFNAEARALAYLPPAGGQRNAATTPAAAPARSDSVIRTSGEVALSGAMDVKLEGSASRLNPASFGAPVSGNVNADFSATLRASADWLANADIRLQPASTLGNAALSGHAKFAAAPGRVQDSDIDLHLGPNLLQAKGSIGKPQDRVDWKLDAPQLAVLGSGWSGSLRGSGYTSGGNSAGNSSGSGRRRNGGNGSEIVLPTLSATLDGAFLRLPGQREISTIKGSATIGAAFAPDDPLQADLTITGLNIPGLQLDRLRLQASGTAGNHTLQLAAANPDFDAATRMHGSFAADSWSGSIDSLQNKGRFALALQAPAALRIAGRKGEGIAGLAHPEQLALGSATIGMPEGRLRIDVLEKDGLRWRSKGSAAGVNAGYLAQLSETWRRNVASTMTLGGDWSLDLAAPAAKGAAPALDGYLHVFREKGDITITGGERPVPLGLQLLDTRLTVAGDQLRVQGELAGERAGNARLEASAQLRDGRIPSDSPLTFGASASLPSISWLSPLLGVQGMELGGALRASASGHGTVANPLLDGEIIGEQLVINWAEQGIRLRNGELQAKVAGDQLQLQKLRFDGTGGNAQAEGWLRLANGDLTMDLKLAADKLQVFNRPDRTLVLSGNSTLVRDAKRFELDGKFRADRASIELPSLDTPTISDDVVILGREKPRAAAGSGQPLNIDVEADLGDDFTLRGKGLDAQLAGSVRVRMADRRPPRVNGSIRVVSGTYAAYGQRLAIERGVLNFTGAYDNPSLNIRAVRKRPEGEELSETNVEAGVEVRGTALAPSAKLVSTPSVPDSEKLAWMVLGHGTADMAGNEMGLLGTAAGALLGGSGGPSLANRVGLDELGVSQAKGLESTVVTVGKKLSSRAYLSFEQGAGSATSLVKLRYKLNTRVTLQVQTGTNNALDVLYNWAFD</sequence>
<feature type="compositionally biased region" description="Pro residues" evidence="5">
    <location>
        <begin position="1"/>
        <end position="25"/>
    </location>
</feature>
<reference evidence="7 8" key="1">
    <citation type="submission" date="2019-11" db="EMBL/GenBank/DDBJ databases">
        <title>Type strains purchased from KCTC, JCM and DSMZ.</title>
        <authorList>
            <person name="Lu H."/>
        </authorList>
    </citation>
    <scope>NUCLEOTIDE SEQUENCE [LARGE SCALE GENOMIC DNA]</scope>
    <source>
        <strain evidence="7 8">JCM 31587</strain>
    </source>
</reference>
<dbReference type="PANTHER" id="PTHR36985:SF1">
    <property type="entry name" value="TRANSLOCATION AND ASSEMBLY MODULE SUBUNIT TAMB"/>
    <property type="match status" value="1"/>
</dbReference>
<keyword evidence="4" id="KW-0472">Membrane</keyword>
<dbReference type="Proteomes" id="UP000472320">
    <property type="component" value="Unassembled WGS sequence"/>
</dbReference>
<dbReference type="Pfam" id="PF04357">
    <property type="entry name" value="TamB"/>
    <property type="match status" value="1"/>
</dbReference>